<name>A0A511DFJ4_9PSEU</name>
<organism evidence="2 3">
    <name type="scientific">Pseudonocardia sulfidoxydans NBRC 16205</name>
    <dbReference type="NCBI Taxonomy" id="1223511"/>
    <lineage>
        <taxon>Bacteria</taxon>
        <taxon>Bacillati</taxon>
        <taxon>Actinomycetota</taxon>
        <taxon>Actinomycetes</taxon>
        <taxon>Pseudonocardiales</taxon>
        <taxon>Pseudonocardiaceae</taxon>
        <taxon>Pseudonocardia</taxon>
    </lineage>
</organism>
<protein>
    <submittedName>
        <fullName evidence="2">Glyoxalase</fullName>
    </submittedName>
</protein>
<dbReference type="Proteomes" id="UP000321685">
    <property type="component" value="Unassembled WGS sequence"/>
</dbReference>
<dbReference type="Pfam" id="PF00903">
    <property type="entry name" value="Glyoxalase"/>
    <property type="match status" value="1"/>
</dbReference>
<dbReference type="AlphaFoldDB" id="A0A511DFJ4"/>
<proteinExistence type="predicted"/>
<dbReference type="Gene3D" id="3.10.180.10">
    <property type="entry name" value="2,3-Dihydroxybiphenyl 1,2-Dioxygenase, domain 1"/>
    <property type="match status" value="1"/>
</dbReference>
<dbReference type="RefSeq" id="WP_147106905.1">
    <property type="nucleotide sequence ID" value="NZ_BJVJ01000021.1"/>
</dbReference>
<gene>
    <name evidence="2" type="ORF">PSU4_25190</name>
</gene>
<dbReference type="SUPFAM" id="SSF54593">
    <property type="entry name" value="Glyoxalase/Bleomycin resistance protein/Dihydroxybiphenyl dioxygenase"/>
    <property type="match status" value="1"/>
</dbReference>
<reference evidence="2 3" key="1">
    <citation type="submission" date="2019-07" db="EMBL/GenBank/DDBJ databases">
        <title>Whole genome shotgun sequence of Pseudonocardia sulfidoxydans NBRC 16205.</title>
        <authorList>
            <person name="Hosoyama A."/>
            <person name="Uohara A."/>
            <person name="Ohji S."/>
            <person name="Ichikawa N."/>
        </authorList>
    </citation>
    <scope>NUCLEOTIDE SEQUENCE [LARGE SCALE GENOMIC DNA]</scope>
    <source>
        <strain evidence="2 3">NBRC 16205</strain>
    </source>
</reference>
<dbReference type="OrthoDB" id="485032at2"/>
<dbReference type="EMBL" id="BJVJ01000021">
    <property type="protein sequence ID" value="GEL23565.1"/>
    <property type="molecule type" value="Genomic_DNA"/>
</dbReference>
<evidence type="ECO:0000313" key="2">
    <source>
        <dbReference type="EMBL" id="GEL23565.1"/>
    </source>
</evidence>
<dbReference type="PANTHER" id="PTHR36437">
    <property type="entry name" value="GLYOXALASE/BLEOMYCIN RESISTANCE PROTEIN/DIOXYGENASE"/>
    <property type="match status" value="1"/>
</dbReference>
<feature type="domain" description="VOC" evidence="1">
    <location>
        <begin position="4"/>
        <end position="131"/>
    </location>
</feature>
<dbReference type="InterPro" id="IPR037523">
    <property type="entry name" value="VOC_core"/>
</dbReference>
<dbReference type="InterPro" id="IPR004360">
    <property type="entry name" value="Glyas_Fos-R_dOase_dom"/>
</dbReference>
<evidence type="ECO:0000259" key="1">
    <source>
        <dbReference type="PROSITE" id="PS51819"/>
    </source>
</evidence>
<dbReference type="InterPro" id="IPR029068">
    <property type="entry name" value="Glyas_Bleomycin-R_OHBP_Dase"/>
</dbReference>
<evidence type="ECO:0000313" key="3">
    <source>
        <dbReference type="Proteomes" id="UP000321685"/>
    </source>
</evidence>
<dbReference type="PANTHER" id="PTHR36437:SF2">
    <property type="entry name" value="GLYOXALASE_BLEOMYCIN RESISTANCE PROTEIN_DIOXYGENASE"/>
    <property type="match status" value="1"/>
</dbReference>
<keyword evidence="3" id="KW-1185">Reference proteome</keyword>
<dbReference type="PROSITE" id="PS51819">
    <property type="entry name" value="VOC"/>
    <property type="match status" value="1"/>
</dbReference>
<accession>A0A511DFJ4</accession>
<sequence>MDWKLEVIVLPVADVVRSRKFYADGLGFTVDVDREVREGTHIVQVTPPGSACSVTFGTGLSESEPGSVKGLQLVVADIEEAHAFLVERGVDVTEVRHVDETGTWASGKGGPWNSFCFFDDPDGNSWAVQEQPARD</sequence>
<comment type="caution">
    <text evidence="2">The sequence shown here is derived from an EMBL/GenBank/DDBJ whole genome shotgun (WGS) entry which is preliminary data.</text>
</comment>